<reference evidence="2" key="1">
    <citation type="submission" date="2014-05" db="EMBL/GenBank/DDBJ databases">
        <authorList>
            <person name="Horn Fabian"/>
        </authorList>
    </citation>
    <scope>NUCLEOTIDE SEQUENCE</scope>
</reference>
<evidence type="ECO:0000313" key="2">
    <source>
        <dbReference type="EMBL" id="CDR10291.1"/>
    </source>
</evidence>
<evidence type="ECO:0008006" key="5">
    <source>
        <dbReference type="Google" id="ProtNLM"/>
    </source>
</evidence>
<dbReference type="PATRIC" id="fig|576784.4.peg.7006"/>
<feature type="chain" id="PRO_5001598233" description="Secreted protein" evidence="1">
    <location>
        <begin position="36"/>
        <end position="96"/>
    </location>
</feature>
<dbReference type="AlphaFoldDB" id="A0A060ZWV8"/>
<dbReference type="GeneID" id="32465438"/>
<name>A0A060ZWV8_9ACTN</name>
<dbReference type="RefSeq" id="WP_044576114.1">
    <property type="nucleotide sequence ID" value="NZ_BAABDR010000060.1"/>
</dbReference>
<evidence type="ECO:0000313" key="4">
    <source>
        <dbReference type="Proteomes" id="UP000756710"/>
    </source>
</evidence>
<keyword evidence="1" id="KW-0732">Signal</keyword>
<accession>A0A060ZWV8</accession>
<gene>
    <name evidence="3" type="ORF">J2Z30_000683</name>
    <name evidence="2" type="ORF">SIRAN6857</name>
</gene>
<proteinExistence type="predicted"/>
<evidence type="ECO:0000256" key="1">
    <source>
        <dbReference type="SAM" id="SignalP"/>
    </source>
</evidence>
<evidence type="ECO:0000313" key="3">
    <source>
        <dbReference type="EMBL" id="MBP2059687.1"/>
    </source>
</evidence>
<organism evidence="2">
    <name type="scientific">Streptomyces iranensis</name>
    <dbReference type="NCBI Taxonomy" id="576784"/>
    <lineage>
        <taxon>Bacteria</taxon>
        <taxon>Bacillati</taxon>
        <taxon>Actinomycetota</taxon>
        <taxon>Actinomycetes</taxon>
        <taxon>Kitasatosporales</taxon>
        <taxon>Streptomycetaceae</taxon>
        <taxon>Streptomyces</taxon>
        <taxon>Streptomyces violaceusniger group</taxon>
    </lineage>
</organism>
<protein>
    <recommendedName>
        <fullName evidence="5">Secreted protein</fullName>
    </recommendedName>
</protein>
<reference evidence="3 4" key="2">
    <citation type="submission" date="2021-03" db="EMBL/GenBank/DDBJ databases">
        <title>Genomic Encyclopedia of Type Strains, Phase IV (KMG-IV): sequencing the most valuable type-strain genomes for metagenomic binning, comparative biology and taxonomic classification.</title>
        <authorList>
            <person name="Goeker M."/>
        </authorList>
    </citation>
    <scope>NUCLEOTIDE SEQUENCE [LARGE SCALE GENOMIC DNA]</scope>
    <source>
        <strain evidence="3 4">DSM 41954</strain>
    </source>
</reference>
<dbReference type="EMBL" id="LK022848">
    <property type="protein sequence ID" value="CDR10291.1"/>
    <property type="molecule type" value="Genomic_DNA"/>
</dbReference>
<keyword evidence="4" id="KW-1185">Reference proteome</keyword>
<sequence>MFNVRKLLVGACTASLAATGLVVVGSVATATPARADAITCYRYIESFLENDDRDTAGTICRLGESMVTYSRCVHGLDELDGVDAEHAGIACRKALD</sequence>
<dbReference type="EMBL" id="JAGGLR010000001">
    <property type="protein sequence ID" value="MBP2059687.1"/>
    <property type="molecule type" value="Genomic_DNA"/>
</dbReference>
<feature type="signal peptide" evidence="1">
    <location>
        <begin position="1"/>
        <end position="35"/>
    </location>
</feature>
<dbReference type="Proteomes" id="UP000756710">
    <property type="component" value="Unassembled WGS sequence"/>
</dbReference>
<dbReference type="HOGENOM" id="CLU_2358510_0_0_11"/>